<proteinExistence type="predicted"/>
<name>A0A4Z1D8Z6_9ACTN</name>
<keyword evidence="2" id="KW-1185">Reference proteome</keyword>
<accession>A0A4Z1D8Z6</accession>
<organism evidence="1 2">
    <name type="scientific">Streptomyces bauhiniae</name>
    <dbReference type="NCBI Taxonomy" id="2340725"/>
    <lineage>
        <taxon>Bacteria</taxon>
        <taxon>Bacillati</taxon>
        <taxon>Actinomycetota</taxon>
        <taxon>Actinomycetes</taxon>
        <taxon>Kitasatosporales</taxon>
        <taxon>Streptomycetaceae</taxon>
        <taxon>Streptomyces</taxon>
    </lineage>
</organism>
<comment type="caution">
    <text evidence="1">The sequence shown here is derived from an EMBL/GenBank/DDBJ whole genome shotgun (WGS) entry which is preliminary data.</text>
</comment>
<reference evidence="1 2" key="1">
    <citation type="submission" date="2019-04" db="EMBL/GenBank/DDBJ databases">
        <title>Streptomyces sp. nov. Bv016 isolated from bark of Buahinia variegata.</title>
        <authorList>
            <person name="Kanchanasin P."/>
            <person name="Tanasupawat S."/>
            <person name="Yuki M."/>
            <person name="Kudo T."/>
        </authorList>
    </citation>
    <scope>NUCLEOTIDE SEQUENCE [LARGE SCALE GENOMIC DNA]</scope>
    <source>
        <strain evidence="1 2">Bv016</strain>
    </source>
</reference>
<dbReference type="AlphaFoldDB" id="A0A4Z1D8Z6"/>
<evidence type="ECO:0000313" key="1">
    <source>
        <dbReference type="EMBL" id="TGN79371.1"/>
    </source>
</evidence>
<dbReference type="Proteomes" id="UP000298159">
    <property type="component" value="Unassembled WGS sequence"/>
</dbReference>
<gene>
    <name evidence="1" type="ORF">E5083_06950</name>
</gene>
<dbReference type="EMBL" id="SRRT01000002">
    <property type="protein sequence ID" value="TGN79371.1"/>
    <property type="molecule type" value="Genomic_DNA"/>
</dbReference>
<sequence>MIGDLTAPDTLTAAVRDIDAVIFVHGSDDDSRPESTDAVRDKANLRLDEEPARVRDDLAHVRIP</sequence>
<evidence type="ECO:0000313" key="2">
    <source>
        <dbReference type="Proteomes" id="UP000298159"/>
    </source>
</evidence>
<protein>
    <submittedName>
        <fullName evidence="1">Uncharacterized protein</fullName>
    </submittedName>
</protein>